<protein>
    <recommendedName>
        <fullName evidence="7">NAC domain-containing protein</fullName>
    </recommendedName>
</protein>
<evidence type="ECO:0000256" key="5">
    <source>
        <dbReference type="ARBA" id="ARBA00023242"/>
    </source>
</evidence>
<dbReference type="FunFam" id="2.170.150.80:FF:000002">
    <property type="entry name" value="Nac domain-containing protein 86"/>
    <property type="match status" value="1"/>
</dbReference>
<dbReference type="Pfam" id="PF02365">
    <property type="entry name" value="NAM"/>
    <property type="match status" value="1"/>
</dbReference>
<evidence type="ECO:0000256" key="3">
    <source>
        <dbReference type="ARBA" id="ARBA00023125"/>
    </source>
</evidence>
<evidence type="ECO:0000313" key="8">
    <source>
        <dbReference type="EMBL" id="KAF8780158.1"/>
    </source>
</evidence>
<accession>A0A835FXR7</accession>
<dbReference type="Gene3D" id="2.170.150.80">
    <property type="entry name" value="NAC domain"/>
    <property type="match status" value="1"/>
</dbReference>
<dbReference type="PANTHER" id="PTHR31744">
    <property type="entry name" value="PROTEIN CUP-SHAPED COTYLEDON 2-RELATED"/>
    <property type="match status" value="1"/>
</dbReference>
<dbReference type="GO" id="GO:0006355">
    <property type="term" value="P:regulation of DNA-templated transcription"/>
    <property type="evidence" value="ECO:0007669"/>
    <property type="project" value="InterPro"/>
</dbReference>
<sequence>MGAAAGDHMDAMESCVPPGFRFHPTDDELVGYYLRKKVASQKIDLDVIRDIDLYRIEPWDLQEHCGIGYEEQNEWYFFSYKDRKYPTGTRTNRATMAGFWKATGRDKAVHDKSRLIGMRKTLVFYKGRAPNGQKTDWIMHEYRLETDENAPPQASKLSQDQEISLSKVVPTNQVQDAREEGWVVCRAFKKRTAYPARSMAMAWESSSYSYHREVTAMAAEAAAFVDPTNAAYGAQTTKSARFKQETAELDAGAAALLQYSTTHLVELPQLESPSAPLAPNRRSQAASSADEAVDSGSRRGKKKARADAATDWRALDKFVASQLSPVECLEATAAGDVGSSSHCGEEDDDMAALLFLNSDGREEAERWTGLLGPAAGDGDFGLCVFEK</sequence>
<comment type="caution">
    <text evidence="8">The sequence shown here is derived from an EMBL/GenBank/DDBJ whole genome shotgun (WGS) entry which is preliminary data.</text>
</comment>
<evidence type="ECO:0000256" key="6">
    <source>
        <dbReference type="SAM" id="MobiDB-lite"/>
    </source>
</evidence>
<dbReference type="PANTHER" id="PTHR31744:SF236">
    <property type="entry name" value="NAC DOMAIN-CONTAINING PROTEIN 105"/>
    <property type="match status" value="1"/>
</dbReference>
<feature type="region of interest" description="Disordered" evidence="6">
    <location>
        <begin position="272"/>
        <end position="306"/>
    </location>
</feature>
<evidence type="ECO:0000256" key="2">
    <source>
        <dbReference type="ARBA" id="ARBA00023015"/>
    </source>
</evidence>
<proteinExistence type="predicted"/>
<dbReference type="InterPro" id="IPR036093">
    <property type="entry name" value="NAC_dom_sf"/>
</dbReference>
<organism evidence="8 9">
    <name type="scientific">Digitaria exilis</name>
    <dbReference type="NCBI Taxonomy" id="1010633"/>
    <lineage>
        <taxon>Eukaryota</taxon>
        <taxon>Viridiplantae</taxon>
        <taxon>Streptophyta</taxon>
        <taxon>Embryophyta</taxon>
        <taxon>Tracheophyta</taxon>
        <taxon>Spermatophyta</taxon>
        <taxon>Magnoliopsida</taxon>
        <taxon>Liliopsida</taxon>
        <taxon>Poales</taxon>
        <taxon>Poaceae</taxon>
        <taxon>PACMAD clade</taxon>
        <taxon>Panicoideae</taxon>
        <taxon>Panicodae</taxon>
        <taxon>Paniceae</taxon>
        <taxon>Anthephorinae</taxon>
        <taxon>Digitaria</taxon>
    </lineage>
</organism>
<dbReference type="GO" id="GO:0005634">
    <property type="term" value="C:nucleus"/>
    <property type="evidence" value="ECO:0007669"/>
    <property type="project" value="UniProtKB-SubCell"/>
</dbReference>
<feature type="domain" description="NAC" evidence="7">
    <location>
        <begin position="16"/>
        <end position="190"/>
    </location>
</feature>
<dbReference type="Proteomes" id="UP000636709">
    <property type="component" value="Unassembled WGS sequence"/>
</dbReference>
<keyword evidence="4" id="KW-0804">Transcription</keyword>
<evidence type="ECO:0000313" key="9">
    <source>
        <dbReference type="Proteomes" id="UP000636709"/>
    </source>
</evidence>
<dbReference type="SUPFAM" id="SSF101941">
    <property type="entry name" value="NAC domain"/>
    <property type="match status" value="1"/>
</dbReference>
<dbReference type="AlphaFoldDB" id="A0A835FXR7"/>
<dbReference type="PROSITE" id="PS51005">
    <property type="entry name" value="NAC"/>
    <property type="match status" value="1"/>
</dbReference>
<evidence type="ECO:0000256" key="4">
    <source>
        <dbReference type="ARBA" id="ARBA00023163"/>
    </source>
</evidence>
<keyword evidence="9" id="KW-1185">Reference proteome</keyword>
<reference evidence="8" key="1">
    <citation type="submission" date="2020-07" db="EMBL/GenBank/DDBJ databases">
        <title>Genome sequence and genetic diversity analysis of an under-domesticated orphan crop, white fonio (Digitaria exilis).</title>
        <authorList>
            <person name="Bennetzen J.L."/>
            <person name="Chen S."/>
            <person name="Ma X."/>
            <person name="Wang X."/>
            <person name="Yssel A.E.J."/>
            <person name="Chaluvadi S.R."/>
            <person name="Johnson M."/>
            <person name="Gangashetty P."/>
            <person name="Hamidou F."/>
            <person name="Sanogo M.D."/>
            <person name="Zwaenepoel A."/>
            <person name="Wallace J."/>
            <person name="Van De Peer Y."/>
            <person name="Van Deynze A."/>
        </authorList>
    </citation>
    <scope>NUCLEOTIDE SEQUENCE</scope>
    <source>
        <tissue evidence="8">Leaves</tissue>
    </source>
</reference>
<name>A0A835FXR7_9POAL</name>
<keyword evidence="3" id="KW-0238">DNA-binding</keyword>
<dbReference type="EMBL" id="JACEFO010000144">
    <property type="protein sequence ID" value="KAF8780158.1"/>
    <property type="molecule type" value="Genomic_DNA"/>
</dbReference>
<evidence type="ECO:0000256" key="1">
    <source>
        <dbReference type="ARBA" id="ARBA00004123"/>
    </source>
</evidence>
<keyword evidence="5" id="KW-0539">Nucleus</keyword>
<evidence type="ECO:0000259" key="7">
    <source>
        <dbReference type="PROSITE" id="PS51005"/>
    </source>
</evidence>
<comment type="subcellular location">
    <subcellularLocation>
        <location evidence="1">Nucleus</location>
    </subcellularLocation>
</comment>
<dbReference type="OrthoDB" id="592291at2759"/>
<gene>
    <name evidence="8" type="ORF">HU200_001821</name>
</gene>
<keyword evidence="2" id="KW-0805">Transcription regulation</keyword>
<dbReference type="InterPro" id="IPR003441">
    <property type="entry name" value="NAC-dom"/>
</dbReference>
<dbReference type="GO" id="GO:0003677">
    <property type="term" value="F:DNA binding"/>
    <property type="evidence" value="ECO:0007669"/>
    <property type="project" value="UniProtKB-KW"/>
</dbReference>